<dbReference type="GO" id="GO:0005869">
    <property type="term" value="C:dynactin complex"/>
    <property type="evidence" value="ECO:0007669"/>
    <property type="project" value="InterPro"/>
</dbReference>
<dbReference type="Pfam" id="PF05502">
    <property type="entry name" value="Dynactin_p62"/>
    <property type="match status" value="1"/>
</dbReference>
<evidence type="ECO:0000256" key="4">
    <source>
        <dbReference type="ARBA" id="ARBA00004657"/>
    </source>
</evidence>
<reference evidence="16" key="1">
    <citation type="submission" date="2022-11" db="UniProtKB">
        <authorList>
            <consortium name="WormBaseParasite"/>
        </authorList>
    </citation>
    <scope>IDENTIFICATION</scope>
</reference>
<evidence type="ECO:0000256" key="6">
    <source>
        <dbReference type="ARBA" id="ARBA00022499"/>
    </source>
</evidence>
<dbReference type="WBParaSite" id="PSAMB.scaffold18376size951.g37565.t1">
    <property type="protein sequence ID" value="PSAMB.scaffold18376size951.g37565.t1"/>
    <property type="gene ID" value="PSAMB.scaffold18376size951.g37565"/>
</dbReference>
<keyword evidence="10" id="KW-0175">Coiled coil</keyword>
<dbReference type="PANTHER" id="PTHR13034">
    <property type="entry name" value="DYNACTIN P62 SUBUNIT"/>
    <property type="match status" value="1"/>
</dbReference>
<keyword evidence="5" id="KW-0963">Cytoplasm</keyword>
<dbReference type="GO" id="GO:0005938">
    <property type="term" value="C:cell cortex"/>
    <property type="evidence" value="ECO:0007669"/>
    <property type="project" value="UniProtKB-SubCell"/>
</dbReference>
<keyword evidence="8" id="KW-0832">Ubl conjugation</keyword>
<dbReference type="AlphaFoldDB" id="A0A914VCX7"/>
<keyword evidence="7" id="KW-0597">Phosphoprotein</keyword>
<evidence type="ECO:0000256" key="12">
    <source>
        <dbReference type="ARBA" id="ARBA00034776"/>
    </source>
</evidence>
<evidence type="ECO:0000256" key="10">
    <source>
        <dbReference type="ARBA" id="ARBA00023054"/>
    </source>
</evidence>
<dbReference type="PANTHER" id="PTHR13034:SF2">
    <property type="entry name" value="DYNACTIN SUBUNIT 4"/>
    <property type="match status" value="1"/>
</dbReference>
<evidence type="ECO:0000313" key="15">
    <source>
        <dbReference type="Proteomes" id="UP000887566"/>
    </source>
</evidence>
<dbReference type="GO" id="GO:0005813">
    <property type="term" value="C:centrosome"/>
    <property type="evidence" value="ECO:0007669"/>
    <property type="project" value="UniProtKB-SubCell"/>
</dbReference>
<evidence type="ECO:0000256" key="7">
    <source>
        <dbReference type="ARBA" id="ARBA00022553"/>
    </source>
</evidence>
<dbReference type="GO" id="GO:0001725">
    <property type="term" value="C:stress fiber"/>
    <property type="evidence" value="ECO:0007669"/>
    <property type="project" value="UniProtKB-SubCell"/>
</dbReference>
<dbReference type="InterPro" id="IPR008603">
    <property type="entry name" value="DCTN4"/>
</dbReference>
<evidence type="ECO:0000256" key="2">
    <source>
        <dbReference type="ARBA" id="ARBA00004529"/>
    </source>
</evidence>
<protein>
    <recommendedName>
        <fullName evidence="13">Dynactin subunit 4</fullName>
    </recommendedName>
</protein>
<evidence type="ECO:0000256" key="3">
    <source>
        <dbReference type="ARBA" id="ARBA00004544"/>
    </source>
</evidence>
<evidence type="ECO:0000256" key="9">
    <source>
        <dbReference type="ARBA" id="ARBA00022990"/>
    </source>
</evidence>
<accession>A0A914VCX7</accession>
<keyword evidence="15" id="KW-1185">Reference proteome</keyword>
<keyword evidence="6" id="KW-1017">Isopeptide bond</keyword>
<comment type="similarity">
    <text evidence="12">Belongs to the dynactin subunit 4 family.</text>
</comment>
<dbReference type="Proteomes" id="UP000887566">
    <property type="component" value="Unplaced"/>
</dbReference>
<evidence type="ECO:0000256" key="1">
    <source>
        <dbReference type="ARBA" id="ARBA00004300"/>
    </source>
</evidence>
<evidence type="ECO:0000313" key="16">
    <source>
        <dbReference type="WBParaSite" id="PSAMB.scaffold18376size951.g37565.t1"/>
    </source>
</evidence>
<keyword evidence="11" id="KW-0206">Cytoskeleton</keyword>
<comment type="subunit">
    <text evidence="14">Subunit of dynactin, a multiprotein complex part of a tripartite complex with dynein and a adapter, such as BICDL1, BICD2 or HOOK3. The dynactin complex is built around ACTR1A/ACTB filament and consists of an actin-related filament composed of a shoulder domain, a pointed end and a barbed end. Its length is defined by its flexible shoulder domain. The soulder is composed of 2 DCTN1 subunits, 4 DCTN2 and 2 DCTN3. The 4 DCNT2 (via N-terminus) bind the ACTR1A filament and act as molecular rulers to determine the length. The pointed end is important for binding dynein-dynactin cargo adapters. Consists of 4 subunits: ACTR10, DCNT4, DCTN5 and DCTN6. The barbed end is composed of a CAPZA1:CAPZB heterodimers, which binds ACTR1A/ACTB filament and dynactin and stabilizes dynactin. Interacts with ATP7B, but not ATP7A, in a copper-dependent manner. Interacts with ANK2; this interaction is required for localization at costameres. Interacts with N4BP2L1.</text>
</comment>
<evidence type="ECO:0000256" key="14">
    <source>
        <dbReference type="ARBA" id="ARBA00093507"/>
    </source>
</evidence>
<sequence>MASLFQVDKVQYLCSCGHWESLCRLYFCRHCSVLRCRECVTHEVDSMYCPSCLENMPSGEARVKKNRCGTCFECPVCSMTLAVRATSVLPPGMAKAAGESSAASSSEVSTAGGATPTKAYYLLCNSCRWSTRDAGIPDQNAPTAGWPVHDNHNEKN</sequence>
<evidence type="ECO:0000256" key="13">
    <source>
        <dbReference type="ARBA" id="ARBA00034864"/>
    </source>
</evidence>
<organism evidence="15 16">
    <name type="scientific">Plectus sambesii</name>
    <dbReference type="NCBI Taxonomy" id="2011161"/>
    <lineage>
        <taxon>Eukaryota</taxon>
        <taxon>Metazoa</taxon>
        <taxon>Ecdysozoa</taxon>
        <taxon>Nematoda</taxon>
        <taxon>Chromadorea</taxon>
        <taxon>Plectida</taxon>
        <taxon>Plectina</taxon>
        <taxon>Plectoidea</taxon>
        <taxon>Plectidae</taxon>
        <taxon>Plectus</taxon>
    </lineage>
</organism>
<evidence type="ECO:0000256" key="11">
    <source>
        <dbReference type="ARBA" id="ARBA00023212"/>
    </source>
</evidence>
<name>A0A914VCX7_9BILA</name>
<keyword evidence="9" id="KW-0007">Acetylation</keyword>
<dbReference type="GO" id="GO:0030016">
    <property type="term" value="C:myofibril"/>
    <property type="evidence" value="ECO:0007669"/>
    <property type="project" value="UniProtKB-SubCell"/>
</dbReference>
<comment type="subcellular location">
    <subcellularLocation>
        <location evidence="3">Cytoplasm</location>
        <location evidence="3">Cell cortex</location>
    </subcellularLocation>
    <subcellularLocation>
        <location evidence="1">Cytoplasm</location>
        <location evidence="1">Cytoskeleton</location>
        <location evidence="1">Microtubule organizing center</location>
        <location evidence="1">Centrosome</location>
    </subcellularLocation>
    <subcellularLocation>
        <location evidence="2">Cytoplasm</location>
        <location evidence="2">Cytoskeleton</location>
        <location evidence="2">Stress fiber</location>
    </subcellularLocation>
    <subcellularLocation>
        <location evidence="4">Cytoplasm</location>
        <location evidence="4">Myofibril</location>
    </subcellularLocation>
</comment>
<evidence type="ECO:0000256" key="5">
    <source>
        <dbReference type="ARBA" id="ARBA00022490"/>
    </source>
</evidence>
<proteinExistence type="inferred from homology"/>
<evidence type="ECO:0000256" key="8">
    <source>
        <dbReference type="ARBA" id="ARBA00022843"/>
    </source>
</evidence>